<evidence type="ECO:0000313" key="2">
    <source>
        <dbReference type="EMBL" id="GGG53183.1"/>
    </source>
</evidence>
<dbReference type="Pfam" id="PF08241">
    <property type="entry name" value="Methyltransf_11"/>
    <property type="match status" value="1"/>
</dbReference>
<dbReference type="CDD" id="cd02440">
    <property type="entry name" value="AdoMet_MTases"/>
    <property type="match status" value="1"/>
</dbReference>
<gene>
    <name evidence="2" type="ORF">GCM10010976_25270</name>
</gene>
<proteinExistence type="predicted"/>
<evidence type="ECO:0000259" key="1">
    <source>
        <dbReference type="Pfam" id="PF08241"/>
    </source>
</evidence>
<organism evidence="2 3">
    <name type="scientific">Bizionia arctica</name>
    <dbReference type="NCBI Taxonomy" id="1495645"/>
    <lineage>
        <taxon>Bacteria</taxon>
        <taxon>Pseudomonadati</taxon>
        <taxon>Bacteroidota</taxon>
        <taxon>Flavobacteriia</taxon>
        <taxon>Flavobacteriales</taxon>
        <taxon>Flavobacteriaceae</taxon>
        <taxon>Bizionia</taxon>
    </lineage>
</organism>
<sequence>MIKVKNTINDLFINLNKEKLPLSFYLIRKSLLEAVKEVKPFLHGDVLDLACGILPYKNFLMNDKINKYIGVDLEPTEYHNSVKPDYYWDGKTIPLGDASVDFVLATEFLEHYFDTSSILTEINRVLKPGGILFFTVPSVWPLHEVPYDYHRFTPYALEMHFKNTAYTSWDIKPLGGFNYYFALSFALRYEKISTSKRKFVKPFVNFVIKLLVRKDNKKISFENGQLYSGLYGFVTK</sequence>
<feature type="domain" description="Methyltransferase type 11" evidence="1">
    <location>
        <begin position="47"/>
        <end position="134"/>
    </location>
</feature>
<evidence type="ECO:0000313" key="3">
    <source>
        <dbReference type="Proteomes" id="UP000625976"/>
    </source>
</evidence>
<accession>A0A917LRD8</accession>
<dbReference type="InterPro" id="IPR029063">
    <property type="entry name" value="SAM-dependent_MTases_sf"/>
</dbReference>
<dbReference type="Gene3D" id="3.40.50.150">
    <property type="entry name" value="Vaccinia Virus protein VP39"/>
    <property type="match status" value="1"/>
</dbReference>
<dbReference type="RefSeq" id="WP_188465433.1">
    <property type="nucleotide sequence ID" value="NZ_BMFQ01000003.1"/>
</dbReference>
<keyword evidence="3" id="KW-1185">Reference proteome</keyword>
<dbReference type="SUPFAM" id="SSF53335">
    <property type="entry name" value="S-adenosyl-L-methionine-dependent methyltransferases"/>
    <property type="match status" value="1"/>
</dbReference>
<reference evidence="2" key="1">
    <citation type="journal article" date="2014" name="Int. J. Syst. Evol. Microbiol.">
        <title>Complete genome sequence of Corynebacterium casei LMG S-19264T (=DSM 44701T), isolated from a smear-ripened cheese.</title>
        <authorList>
            <consortium name="US DOE Joint Genome Institute (JGI-PGF)"/>
            <person name="Walter F."/>
            <person name="Albersmeier A."/>
            <person name="Kalinowski J."/>
            <person name="Ruckert C."/>
        </authorList>
    </citation>
    <scope>NUCLEOTIDE SEQUENCE</scope>
    <source>
        <strain evidence="2">CGMCC 1.12751</strain>
    </source>
</reference>
<protein>
    <recommendedName>
        <fullName evidence="1">Methyltransferase type 11 domain-containing protein</fullName>
    </recommendedName>
</protein>
<dbReference type="GO" id="GO:0008757">
    <property type="term" value="F:S-adenosylmethionine-dependent methyltransferase activity"/>
    <property type="evidence" value="ECO:0007669"/>
    <property type="project" value="InterPro"/>
</dbReference>
<dbReference type="EMBL" id="BMFQ01000003">
    <property type="protein sequence ID" value="GGG53183.1"/>
    <property type="molecule type" value="Genomic_DNA"/>
</dbReference>
<dbReference type="Proteomes" id="UP000625976">
    <property type="component" value="Unassembled WGS sequence"/>
</dbReference>
<comment type="caution">
    <text evidence="2">The sequence shown here is derived from an EMBL/GenBank/DDBJ whole genome shotgun (WGS) entry which is preliminary data.</text>
</comment>
<dbReference type="AlphaFoldDB" id="A0A917LRD8"/>
<dbReference type="InterPro" id="IPR013216">
    <property type="entry name" value="Methyltransf_11"/>
</dbReference>
<reference evidence="2" key="2">
    <citation type="submission" date="2020-09" db="EMBL/GenBank/DDBJ databases">
        <authorList>
            <person name="Sun Q."/>
            <person name="Zhou Y."/>
        </authorList>
    </citation>
    <scope>NUCLEOTIDE SEQUENCE</scope>
    <source>
        <strain evidence="2">CGMCC 1.12751</strain>
    </source>
</reference>
<name>A0A917LRD8_9FLAO</name>